<protein>
    <submittedName>
        <fullName evidence="3">Uncharacterized protein</fullName>
    </submittedName>
</protein>
<dbReference type="PANTHER" id="PTHR15732">
    <property type="entry name" value="PROTEIN MOONRAKER"/>
    <property type="match status" value="1"/>
</dbReference>
<keyword evidence="1" id="KW-0175">Coiled coil</keyword>
<proteinExistence type="predicted"/>
<organism evidence="3 4">
    <name type="scientific">Salmo trutta</name>
    <name type="common">Brown trout</name>
    <dbReference type="NCBI Taxonomy" id="8032"/>
    <lineage>
        <taxon>Eukaryota</taxon>
        <taxon>Metazoa</taxon>
        <taxon>Chordata</taxon>
        <taxon>Craniata</taxon>
        <taxon>Vertebrata</taxon>
        <taxon>Euteleostomi</taxon>
        <taxon>Actinopterygii</taxon>
        <taxon>Neopterygii</taxon>
        <taxon>Teleostei</taxon>
        <taxon>Protacanthopterygii</taxon>
        <taxon>Salmoniformes</taxon>
        <taxon>Salmonidae</taxon>
        <taxon>Salmoninae</taxon>
        <taxon>Salmo</taxon>
    </lineage>
</organism>
<feature type="coiled-coil region" evidence="1">
    <location>
        <begin position="154"/>
        <end position="181"/>
    </location>
</feature>
<evidence type="ECO:0000313" key="4">
    <source>
        <dbReference type="Proteomes" id="UP000472277"/>
    </source>
</evidence>
<dbReference type="InterPro" id="IPR031447">
    <property type="entry name" value="MNR"/>
</dbReference>
<dbReference type="PANTHER" id="PTHR15732:SF4">
    <property type="entry name" value="PROTEIN MOONRAKER"/>
    <property type="match status" value="1"/>
</dbReference>
<dbReference type="AlphaFoldDB" id="A0A674ENQ1"/>
<dbReference type="InParanoid" id="A0A674ENQ1"/>
<dbReference type="GO" id="GO:0007099">
    <property type="term" value="P:centriole replication"/>
    <property type="evidence" value="ECO:0007669"/>
    <property type="project" value="InterPro"/>
</dbReference>
<dbReference type="Pfam" id="PF15718">
    <property type="entry name" value="MNR"/>
    <property type="match status" value="1"/>
</dbReference>
<evidence type="ECO:0000256" key="1">
    <source>
        <dbReference type="SAM" id="Coils"/>
    </source>
</evidence>
<evidence type="ECO:0000313" key="3">
    <source>
        <dbReference type="Ensembl" id="ENSSTUP00000109968.1"/>
    </source>
</evidence>
<dbReference type="GO" id="GO:0034451">
    <property type="term" value="C:centriolar satellite"/>
    <property type="evidence" value="ECO:0007669"/>
    <property type="project" value="TreeGrafter"/>
</dbReference>
<dbReference type="GeneTree" id="ENSGT00390000009714"/>
<dbReference type="OMA" id="RMPSHYK"/>
<sequence length="274" mass="30377">MPANAYNRATQVGPAGPIVIEKLDDLDSTCSSLCFSALSEERLLAAVRLQKRVFPKGRSKTAGPKEEVARSGAKVLVYTPQKYISVPPGPDHGLSPPTRDPGPRQTASQAGLEWHLVGILCIPGRMVAEPLEPDEQRRVEVRRQEQAAHSARIIYVLQQQAKEIQENLDKVRSQKIEHTNKSKAMDRLAAAHRGVVRAMQRFTNQLSDTSEGRMPSHYKELGQMICQLSLCSTKVEVGQGSAIPETALDILQKLGVSHRLSPKWLLIVFIVQYF</sequence>
<feature type="region of interest" description="Disordered" evidence="2">
    <location>
        <begin position="85"/>
        <end position="108"/>
    </location>
</feature>
<keyword evidence="4" id="KW-1185">Reference proteome</keyword>
<dbReference type="Ensembl" id="ENSSTUT00000117748.1">
    <property type="protein sequence ID" value="ENSSTUP00000109968.1"/>
    <property type="gene ID" value="ENSSTUG00000048816.1"/>
</dbReference>
<accession>A0A674ENQ1</accession>
<reference evidence="3" key="1">
    <citation type="submission" date="2025-08" db="UniProtKB">
        <authorList>
            <consortium name="Ensembl"/>
        </authorList>
    </citation>
    <scope>IDENTIFICATION</scope>
</reference>
<name>A0A674ENQ1_SALTR</name>
<dbReference type="Proteomes" id="UP000472277">
    <property type="component" value="Chromosome 26"/>
</dbReference>
<reference evidence="3" key="2">
    <citation type="submission" date="2025-09" db="UniProtKB">
        <authorList>
            <consortium name="Ensembl"/>
        </authorList>
    </citation>
    <scope>IDENTIFICATION</scope>
</reference>
<dbReference type="GO" id="GO:0071539">
    <property type="term" value="P:protein localization to centrosome"/>
    <property type="evidence" value="ECO:0007669"/>
    <property type="project" value="TreeGrafter"/>
</dbReference>
<evidence type="ECO:0000256" key="2">
    <source>
        <dbReference type="SAM" id="MobiDB-lite"/>
    </source>
</evidence>